<dbReference type="EMBL" id="AJ632330">
    <property type="protein sequence ID" value="CAG18433.1"/>
    <property type="molecule type" value="Genomic_DNA"/>
</dbReference>
<protein>
    <submittedName>
        <fullName evidence="1">Uncharacterized protein</fullName>
    </submittedName>
</protein>
<dbReference type="KEGG" id="vg:3238827"/>
<evidence type="ECO:0000313" key="2">
    <source>
        <dbReference type="Proteomes" id="UP000203537"/>
    </source>
</evidence>
<proteinExistence type="predicted"/>
<gene>
    <name evidence="1" type="ORF">CcBV_32.2</name>
</gene>
<dbReference type="RefSeq" id="YP_184889.1">
    <property type="nucleotide sequence ID" value="NC_006659.1"/>
</dbReference>
<reference evidence="1 2" key="1">
    <citation type="journal article" date="2004" name="Science">
        <title>Genome sequence of a polydnavirus: insights into symbiotic virus evolution.</title>
        <authorList>
            <person name="Espagne E."/>
            <person name="Dupuy C."/>
            <person name="Huguet E."/>
            <person name="Cattolico L."/>
            <person name="Provost B."/>
            <person name="Martins N."/>
            <person name="Poirie M."/>
            <person name="Periquet G."/>
            <person name="Drezen J.M."/>
        </authorList>
    </citation>
    <scope>NUCLEOTIDE SEQUENCE [LARGE SCALE GENOMIC DNA]</scope>
</reference>
<evidence type="ECO:0000313" key="1">
    <source>
        <dbReference type="EMBL" id="CAG18433.1"/>
    </source>
</evidence>
<accession>Q5ZNU6</accession>
<organism evidence="1 2">
    <name type="scientific">Bracoviriform congregatae</name>
    <dbReference type="NCBI Taxonomy" id="39640"/>
    <lineage>
        <taxon>Viruses</taxon>
        <taxon>Viruses incertae sedis</taxon>
        <taxon>Polydnaviriformidae</taxon>
        <taxon>Bracoviriform</taxon>
    </lineage>
</organism>
<sequence>MALLAINHKLFVGCIKMSKHVCLVPKEWSNKYYSQDVLETVLKKDISCYSITKKVEGAKINVNGTTAQLRYHGDQPWMRKEQDKRTFPNPREYFGVYMSCNDCRKPPQKLGDLSELTFDSECVYFVSGTCHIADKVGTSEFTCKSYECH</sequence>
<dbReference type="Proteomes" id="UP000203537">
    <property type="component" value="Genome"/>
</dbReference>
<dbReference type="GeneID" id="3238827"/>
<name>Q5ZNU6_9VIRU</name>